<name>W9K158_FUSOX</name>
<dbReference type="AlphaFoldDB" id="W9K158"/>
<dbReference type="HOGENOM" id="CLU_1532641_0_0_1"/>
<evidence type="ECO:0000313" key="1">
    <source>
        <dbReference type="EMBL" id="EWZ36459.1"/>
    </source>
</evidence>
<protein>
    <submittedName>
        <fullName evidence="1">Uncharacterized protein</fullName>
    </submittedName>
</protein>
<gene>
    <name evidence="1" type="ORF">FOZG_10461</name>
</gene>
<proteinExistence type="predicted"/>
<accession>W9K158</accession>
<dbReference type="VEuPathDB" id="FungiDB:FOZG_10461"/>
<reference evidence="1" key="1">
    <citation type="submission" date="2011-06" db="EMBL/GenBank/DDBJ databases">
        <title>The Genome Sequence of Fusarium oxysporum Fo47.</title>
        <authorList>
            <consortium name="The Broad Institute Genome Sequencing Platform"/>
            <person name="Ma L.-J."/>
            <person name="Gale L.R."/>
            <person name="Schwartz D.C."/>
            <person name="Zhou S."/>
            <person name="Corby-Kistler H."/>
            <person name="Young S.K."/>
            <person name="Zeng Q."/>
            <person name="Gargeya S."/>
            <person name="Fitzgerald M."/>
            <person name="Haas B."/>
            <person name="Abouelleil A."/>
            <person name="Alvarado L."/>
            <person name="Arachchi H.M."/>
            <person name="Berlin A."/>
            <person name="Brown A."/>
            <person name="Chapman S.B."/>
            <person name="Chen Z."/>
            <person name="Dunbar C."/>
            <person name="Freedman E."/>
            <person name="Gearin G."/>
            <person name="Gellesch M."/>
            <person name="Goldberg J."/>
            <person name="Griggs A."/>
            <person name="Gujja S."/>
            <person name="Heiman D."/>
            <person name="Howarth C."/>
            <person name="Larson L."/>
            <person name="Lui A."/>
            <person name="MacDonald P.J.P."/>
            <person name="Mehta T."/>
            <person name="Montmayeur A."/>
            <person name="Murphy C."/>
            <person name="Neiman D."/>
            <person name="Pearson M."/>
            <person name="Priest M."/>
            <person name="Roberts A."/>
            <person name="Saif S."/>
            <person name="Shea T."/>
            <person name="Shenoy N."/>
            <person name="Sisk P."/>
            <person name="Stolte C."/>
            <person name="Sykes S."/>
            <person name="Wortman J."/>
            <person name="Nusbaum C."/>
            <person name="Birren B."/>
        </authorList>
    </citation>
    <scope>NUCLEOTIDE SEQUENCE [LARGE SCALE GENOMIC DNA]</scope>
    <source>
        <strain evidence="1">Fo47</strain>
    </source>
</reference>
<sequence length="175" mass="18707">MILKGFKSLLATTRTTEFASRVVGVRTSLPQLSAKRFSTVGGIAEGSIGSPSPNEQLQHLDNELEKAELGSSHAFLNGQPPSPAVLPFLRRGAAAMTRTPLGTPIDEDTFPQDGQKGSFIAVSALLKANAYFFVAAWSGLTPAPLKAYRVCEALFDILLDAIAPLLSLNVERHQC</sequence>
<organism evidence="1">
    <name type="scientific">Fusarium oxysporum Fo47</name>
    <dbReference type="NCBI Taxonomy" id="660027"/>
    <lineage>
        <taxon>Eukaryota</taxon>
        <taxon>Fungi</taxon>
        <taxon>Dikarya</taxon>
        <taxon>Ascomycota</taxon>
        <taxon>Pezizomycotina</taxon>
        <taxon>Sordariomycetes</taxon>
        <taxon>Hypocreomycetidae</taxon>
        <taxon>Hypocreales</taxon>
        <taxon>Nectriaceae</taxon>
        <taxon>Fusarium</taxon>
        <taxon>Fusarium oxysporum species complex</taxon>
    </lineage>
</organism>
<dbReference type="Proteomes" id="UP000030766">
    <property type="component" value="Unassembled WGS sequence"/>
</dbReference>
<reference evidence="1" key="2">
    <citation type="submission" date="2012-06" db="EMBL/GenBank/DDBJ databases">
        <title>Annotation of the Genome Sequence of Fusarium oxysporum Fo47.</title>
        <authorList>
            <consortium name="The Broad Institute Genomics Platform"/>
            <person name="Ma L.-J."/>
            <person name="Corby-Kistler H."/>
            <person name="Broz K."/>
            <person name="Gale L.R."/>
            <person name="Jonkers W."/>
            <person name="O'Donnell K."/>
            <person name="Ploetz R."/>
            <person name="Steinberg C."/>
            <person name="Schwartz D.C."/>
            <person name="VanEtten H."/>
            <person name="Zhou S."/>
            <person name="Young S.K."/>
            <person name="Zeng Q."/>
            <person name="Gargeya S."/>
            <person name="Fitzgerald M."/>
            <person name="Abouelleil A."/>
            <person name="Alvarado L."/>
            <person name="Chapman S.B."/>
            <person name="Gainer-Dewar J."/>
            <person name="Goldberg J."/>
            <person name="Griggs A."/>
            <person name="Gujja S."/>
            <person name="Hansen M."/>
            <person name="Howarth C."/>
            <person name="Imamovic A."/>
            <person name="Ireland A."/>
            <person name="Larimer J."/>
            <person name="McCowan C."/>
            <person name="Murphy C."/>
            <person name="Pearson M."/>
            <person name="Poon T.W."/>
            <person name="Priest M."/>
            <person name="Roberts A."/>
            <person name="Saif S."/>
            <person name="Shea T."/>
            <person name="Sykes S."/>
            <person name="Wortman J."/>
            <person name="Nusbaum C."/>
            <person name="Birren B."/>
        </authorList>
    </citation>
    <scope>NUCLEOTIDE SEQUENCE</scope>
    <source>
        <strain evidence="1">Fo47</strain>
    </source>
</reference>
<dbReference type="EMBL" id="JH717902">
    <property type="protein sequence ID" value="EWZ36459.1"/>
    <property type="molecule type" value="Genomic_DNA"/>
</dbReference>